<keyword evidence="13" id="KW-0406">Ion transport</keyword>
<feature type="transmembrane region" description="Helical" evidence="17">
    <location>
        <begin position="410"/>
        <end position="439"/>
    </location>
</feature>
<comment type="catalytic activity">
    <reaction evidence="15">
        <text>Ca(2+)(in) + ATP + H2O = Ca(2+)(out) + ADP + phosphate + H(+)</text>
        <dbReference type="Rhea" id="RHEA:18105"/>
        <dbReference type="ChEBI" id="CHEBI:15377"/>
        <dbReference type="ChEBI" id="CHEBI:15378"/>
        <dbReference type="ChEBI" id="CHEBI:29108"/>
        <dbReference type="ChEBI" id="CHEBI:30616"/>
        <dbReference type="ChEBI" id="CHEBI:43474"/>
        <dbReference type="ChEBI" id="CHEBI:456216"/>
        <dbReference type="EC" id="7.2.2.10"/>
    </reaction>
</comment>
<sequence length="1106" mass="119394">MLVWARPSHTCSQSRLASSGNKRLVRRLQQQQPSGSRENVRLLSTPTLQSRAQRANTWHRCRRIRTRVISKQQTTTKAQPKPAAKSLRGSISLDQKQLQRLADPQAAPEQVFSQGIVSDVGQLASKLNTSVKTGLSTSDKADLGDRARRFGTNTLPQAKQATFGELLYEAFDDPTVIILLFCGIFSILVDVVIEHQPNGWIEGAAILAAVAVVTLVTAGNNFQKEQQFQELNAVTQDVQVTVLRDGRTQEISTFDLLVGDVLLVDTGDILAADGMLARGNDLRLDESHLTGEAEDVLKDEQAAPMLLSGSKVLEGYGRMVVTAVGTSSQQGIINQLVSGGDSKGSQQEDAEDGLRETTTLERKLEKLAADIGNLGLAAAGSVLLFQSAQYTWQHFFVEGVSWQWSYLSDYLHFIITAVTVVVVAVPEGLPLAVTIALAFSVKRMLADNNLVRHLSAAETMGCATTICTDKTGTLTKNDMAVVRAWVAGQDFRDLRAVNACCVPQLRQGNPSPEGLQLPANWASPKLGLDKRALDLLLSCICHNSTANLRVEGEKVELVKVGNRTECALLQLALGLGGDYEDIREQAEQLRVLPFSSDRKRMSVIVAEPGSTVEGVTYGRAYVKGAADLILKLCTNQVCEDSSTKALPAAEREDLFKRLSIGNNRMLALAYKDIKLRHQDAQQTASSMQAEDVEADLTLIAILALQDPLREEVPDAIAQCQRAGITVRMLTGDSALTAASIAKDCGILDKQDFSLTEDIAPAGHAGASVLEGPEFRKRVLNEDGSIDRRRFLDVWSSLRVLGRCSPTDKYTIVRALQSDEAEIVAMTGDGTNDAPALRNADIGFAMMSGTSIAKEASDILLLDDNFSSIVNAVKWGRNVYAGITKFLQFQLVVNIVAVLTACGGSLALGTSPLSAVQMLWVNLIMDSLASLSLATDSPTDDMLDLPPYSVQQSLITPTVLKNIVGQAGYQLVVMAALVFYGDAIFGVPAASTDPSGIANSVQYTLVFNTFVLMQLCNQISVRKTHDEPNILDGVLDNRLFLGILVSETLLQVLIVQYGGEAFNTQPLSLPQWAACLGFGALGFLVRSALLLIPTRSVDTPQSSPAAS</sequence>
<evidence type="ECO:0000256" key="15">
    <source>
        <dbReference type="ARBA" id="ARBA00048694"/>
    </source>
</evidence>
<dbReference type="SMART" id="SM00831">
    <property type="entry name" value="Cation_ATPase_N"/>
    <property type="match status" value="1"/>
</dbReference>
<dbReference type="GO" id="GO:0016887">
    <property type="term" value="F:ATP hydrolysis activity"/>
    <property type="evidence" value="ECO:0007669"/>
    <property type="project" value="InterPro"/>
</dbReference>
<dbReference type="InterPro" id="IPR036412">
    <property type="entry name" value="HAD-like_sf"/>
</dbReference>
<dbReference type="Gene3D" id="1.20.1110.10">
    <property type="entry name" value="Calcium-transporting ATPase, transmembrane domain"/>
    <property type="match status" value="1"/>
</dbReference>
<keyword evidence="3" id="KW-0813">Transport</keyword>
<evidence type="ECO:0000256" key="7">
    <source>
        <dbReference type="ARBA" id="ARBA00022741"/>
    </source>
</evidence>
<dbReference type="Pfam" id="PF00689">
    <property type="entry name" value="Cation_ATPase_C"/>
    <property type="match status" value="1"/>
</dbReference>
<keyword evidence="6" id="KW-0479">Metal-binding</keyword>
<dbReference type="Proteomes" id="UP001438707">
    <property type="component" value="Unassembled WGS sequence"/>
</dbReference>
<dbReference type="InterPro" id="IPR044492">
    <property type="entry name" value="P_typ_ATPase_HD_dom"/>
</dbReference>
<keyword evidence="7" id="KW-0547">Nucleotide-binding</keyword>
<evidence type="ECO:0000256" key="6">
    <source>
        <dbReference type="ARBA" id="ARBA00022723"/>
    </source>
</evidence>
<dbReference type="Pfam" id="PF08282">
    <property type="entry name" value="Hydrolase_3"/>
    <property type="match status" value="1"/>
</dbReference>
<feature type="transmembrane region" description="Helical" evidence="17">
    <location>
        <begin position="199"/>
        <end position="218"/>
    </location>
</feature>
<dbReference type="SUPFAM" id="SSF81665">
    <property type="entry name" value="Calcium ATPase, transmembrane domain M"/>
    <property type="match status" value="1"/>
</dbReference>
<evidence type="ECO:0000256" key="9">
    <source>
        <dbReference type="ARBA" id="ARBA00022840"/>
    </source>
</evidence>
<dbReference type="InterPro" id="IPR006068">
    <property type="entry name" value="ATPase_P-typ_cation-transptr_C"/>
</dbReference>
<keyword evidence="10" id="KW-0460">Magnesium</keyword>
<dbReference type="FunFam" id="2.70.150.10:FF:000029">
    <property type="entry name" value="Calcium-transporting ATPase"/>
    <property type="match status" value="1"/>
</dbReference>
<dbReference type="PANTHER" id="PTHR24093">
    <property type="entry name" value="CATION TRANSPORTING ATPASE"/>
    <property type="match status" value="1"/>
</dbReference>
<dbReference type="NCBIfam" id="TIGR01494">
    <property type="entry name" value="ATPase_P-type"/>
    <property type="match status" value="2"/>
</dbReference>
<dbReference type="InterPro" id="IPR059000">
    <property type="entry name" value="ATPase_P-type_domA"/>
</dbReference>
<dbReference type="EC" id="7.2.2.10" evidence="2"/>
<evidence type="ECO:0000256" key="2">
    <source>
        <dbReference type="ARBA" id="ARBA00012790"/>
    </source>
</evidence>
<dbReference type="InterPro" id="IPR023299">
    <property type="entry name" value="ATPase_P-typ_cyto_dom_N"/>
</dbReference>
<keyword evidence="11" id="KW-1278">Translocase</keyword>
<evidence type="ECO:0000313" key="19">
    <source>
        <dbReference type="EMBL" id="KAK9830867.1"/>
    </source>
</evidence>
<dbReference type="Pfam" id="PF00122">
    <property type="entry name" value="E1-E2_ATPase"/>
    <property type="match status" value="1"/>
</dbReference>
<evidence type="ECO:0000256" key="16">
    <source>
        <dbReference type="SAM" id="MobiDB-lite"/>
    </source>
</evidence>
<keyword evidence="12 17" id="KW-1133">Transmembrane helix</keyword>
<evidence type="ECO:0000256" key="3">
    <source>
        <dbReference type="ARBA" id="ARBA00022448"/>
    </source>
</evidence>
<comment type="caution">
    <text evidence="19">The sequence shown here is derived from an EMBL/GenBank/DDBJ whole genome shotgun (WGS) entry which is preliminary data.</text>
</comment>
<dbReference type="GO" id="GO:0012505">
    <property type="term" value="C:endomembrane system"/>
    <property type="evidence" value="ECO:0007669"/>
    <property type="project" value="UniProtKB-SubCell"/>
</dbReference>
<dbReference type="PROSITE" id="PS00154">
    <property type="entry name" value="ATPASE_E1_E2"/>
    <property type="match status" value="1"/>
</dbReference>
<dbReference type="Pfam" id="PF13246">
    <property type="entry name" value="Cation_ATPase"/>
    <property type="match status" value="1"/>
</dbReference>
<dbReference type="InterPro" id="IPR004014">
    <property type="entry name" value="ATPase_P-typ_cation-transptr_N"/>
</dbReference>
<evidence type="ECO:0000256" key="10">
    <source>
        <dbReference type="ARBA" id="ARBA00022842"/>
    </source>
</evidence>
<evidence type="ECO:0000256" key="12">
    <source>
        <dbReference type="ARBA" id="ARBA00022989"/>
    </source>
</evidence>
<name>A0AAW1RCE3_9CHLO</name>
<dbReference type="SFLD" id="SFLDF00027">
    <property type="entry name" value="p-type_atpase"/>
    <property type="match status" value="1"/>
</dbReference>
<evidence type="ECO:0000256" key="14">
    <source>
        <dbReference type="ARBA" id="ARBA00023136"/>
    </source>
</evidence>
<protein>
    <recommendedName>
        <fullName evidence="2">P-type Ca(2+) transporter</fullName>
        <ecNumber evidence="2">7.2.2.10</ecNumber>
    </recommendedName>
</protein>
<dbReference type="FunFam" id="1.20.1110.10:FF:000039">
    <property type="entry name" value="Calcium-transporting ATPase"/>
    <property type="match status" value="1"/>
</dbReference>
<dbReference type="Gene3D" id="3.40.1110.10">
    <property type="entry name" value="Calcium-transporting ATPase, cytoplasmic domain N"/>
    <property type="match status" value="1"/>
</dbReference>
<dbReference type="SUPFAM" id="SSF81660">
    <property type="entry name" value="Metal cation-transporting ATPase, ATP-binding domain N"/>
    <property type="match status" value="1"/>
</dbReference>
<evidence type="ECO:0000256" key="1">
    <source>
        <dbReference type="ARBA" id="ARBA00004127"/>
    </source>
</evidence>
<dbReference type="SFLD" id="SFLDS00003">
    <property type="entry name" value="Haloacid_Dehalogenase"/>
    <property type="match status" value="1"/>
</dbReference>
<proteinExistence type="predicted"/>
<organism evidence="19 20">
    <name type="scientific">Apatococcus lobatus</name>
    <dbReference type="NCBI Taxonomy" id="904363"/>
    <lineage>
        <taxon>Eukaryota</taxon>
        <taxon>Viridiplantae</taxon>
        <taxon>Chlorophyta</taxon>
        <taxon>core chlorophytes</taxon>
        <taxon>Trebouxiophyceae</taxon>
        <taxon>Chlorellales</taxon>
        <taxon>Chlorellaceae</taxon>
        <taxon>Apatococcus</taxon>
    </lineage>
</organism>
<evidence type="ECO:0000256" key="11">
    <source>
        <dbReference type="ARBA" id="ARBA00022967"/>
    </source>
</evidence>
<keyword evidence="9" id="KW-0067">ATP-binding</keyword>
<keyword evidence="5 17" id="KW-0812">Transmembrane</keyword>
<dbReference type="GO" id="GO:0005524">
    <property type="term" value="F:ATP binding"/>
    <property type="evidence" value="ECO:0007669"/>
    <property type="project" value="UniProtKB-KW"/>
</dbReference>
<dbReference type="GO" id="GO:0046872">
    <property type="term" value="F:metal ion binding"/>
    <property type="evidence" value="ECO:0007669"/>
    <property type="project" value="UniProtKB-KW"/>
</dbReference>
<dbReference type="Gene3D" id="3.40.50.1000">
    <property type="entry name" value="HAD superfamily/HAD-like"/>
    <property type="match status" value="1"/>
</dbReference>
<dbReference type="Pfam" id="PF00690">
    <property type="entry name" value="Cation_ATPase_N"/>
    <property type="match status" value="1"/>
</dbReference>
<feature type="domain" description="Cation-transporting P-type ATPase N-terminal" evidence="18">
    <location>
        <begin position="114"/>
        <end position="191"/>
    </location>
</feature>
<evidence type="ECO:0000256" key="13">
    <source>
        <dbReference type="ARBA" id="ARBA00023065"/>
    </source>
</evidence>
<comment type="subcellular location">
    <subcellularLocation>
        <location evidence="1">Endomembrane system</location>
        <topology evidence="1">Multi-pass membrane protein</topology>
    </subcellularLocation>
</comment>
<dbReference type="Gene3D" id="2.70.150.10">
    <property type="entry name" value="Calcium-transporting ATPase, cytoplasmic transduction domain A"/>
    <property type="match status" value="1"/>
</dbReference>
<evidence type="ECO:0000256" key="17">
    <source>
        <dbReference type="SAM" id="Phobius"/>
    </source>
</evidence>
<reference evidence="19 20" key="1">
    <citation type="journal article" date="2024" name="Nat. Commun.">
        <title>Phylogenomics reveals the evolutionary origins of lichenization in chlorophyte algae.</title>
        <authorList>
            <person name="Puginier C."/>
            <person name="Libourel C."/>
            <person name="Otte J."/>
            <person name="Skaloud P."/>
            <person name="Haon M."/>
            <person name="Grisel S."/>
            <person name="Petersen M."/>
            <person name="Berrin J.G."/>
            <person name="Delaux P.M."/>
            <person name="Dal Grande F."/>
            <person name="Keller J."/>
        </authorList>
    </citation>
    <scope>NUCLEOTIDE SEQUENCE [LARGE SCALE GENOMIC DNA]</scope>
    <source>
        <strain evidence="19 20">SAG 2145</strain>
    </source>
</reference>
<keyword evidence="20" id="KW-1185">Reference proteome</keyword>
<dbReference type="SFLD" id="SFLDG00002">
    <property type="entry name" value="C1.7:_P-type_atpase_like"/>
    <property type="match status" value="1"/>
</dbReference>
<dbReference type="AlphaFoldDB" id="A0AAW1RCE3"/>
<dbReference type="SUPFAM" id="SSF56784">
    <property type="entry name" value="HAD-like"/>
    <property type="match status" value="1"/>
</dbReference>
<dbReference type="GO" id="GO:0005886">
    <property type="term" value="C:plasma membrane"/>
    <property type="evidence" value="ECO:0007669"/>
    <property type="project" value="TreeGrafter"/>
</dbReference>
<dbReference type="EMBL" id="JALJOS010000015">
    <property type="protein sequence ID" value="KAK9830867.1"/>
    <property type="molecule type" value="Genomic_DNA"/>
</dbReference>
<evidence type="ECO:0000313" key="20">
    <source>
        <dbReference type="Proteomes" id="UP001438707"/>
    </source>
</evidence>
<dbReference type="PRINTS" id="PR00120">
    <property type="entry name" value="HATPASE"/>
</dbReference>
<dbReference type="SUPFAM" id="SSF81653">
    <property type="entry name" value="Calcium ATPase, transduction domain A"/>
    <property type="match status" value="1"/>
</dbReference>
<keyword evidence="14 17" id="KW-0472">Membrane</keyword>
<feature type="transmembrane region" description="Helical" evidence="17">
    <location>
        <begin position="176"/>
        <end position="193"/>
    </location>
</feature>
<dbReference type="InterPro" id="IPR001757">
    <property type="entry name" value="P_typ_ATPase"/>
</dbReference>
<evidence type="ECO:0000256" key="4">
    <source>
        <dbReference type="ARBA" id="ARBA00022568"/>
    </source>
</evidence>
<dbReference type="PRINTS" id="PR00119">
    <property type="entry name" value="CATATPASE"/>
</dbReference>
<dbReference type="PANTHER" id="PTHR24093:SF369">
    <property type="entry name" value="CALCIUM-TRANSPORTING ATPASE"/>
    <property type="match status" value="1"/>
</dbReference>
<keyword evidence="4" id="KW-0109">Calcium transport</keyword>
<evidence type="ECO:0000256" key="8">
    <source>
        <dbReference type="ARBA" id="ARBA00022837"/>
    </source>
</evidence>
<evidence type="ECO:0000256" key="5">
    <source>
        <dbReference type="ARBA" id="ARBA00022692"/>
    </source>
</evidence>
<evidence type="ECO:0000259" key="18">
    <source>
        <dbReference type="SMART" id="SM00831"/>
    </source>
</evidence>
<gene>
    <name evidence="19" type="ORF">WJX74_010880</name>
</gene>
<dbReference type="GO" id="GO:0005388">
    <property type="term" value="F:P-type calcium transporter activity"/>
    <property type="evidence" value="ECO:0007669"/>
    <property type="project" value="UniProtKB-EC"/>
</dbReference>
<accession>A0AAW1RCE3</accession>
<dbReference type="InterPro" id="IPR018303">
    <property type="entry name" value="ATPase_P-typ_P_site"/>
</dbReference>
<feature type="compositionally biased region" description="Polar residues" evidence="16">
    <location>
        <begin position="69"/>
        <end position="78"/>
    </location>
</feature>
<dbReference type="InterPro" id="IPR008250">
    <property type="entry name" value="ATPase_P-typ_transduc_dom_A_sf"/>
</dbReference>
<keyword evidence="8" id="KW-0106">Calcium</keyword>
<feature type="region of interest" description="Disordered" evidence="16">
    <location>
        <begin position="69"/>
        <end position="89"/>
    </location>
</feature>
<dbReference type="InterPro" id="IPR023214">
    <property type="entry name" value="HAD_sf"/>
</dbReference>
<dbReference type="InterPro" id="IPR023298">
    <property type="entry name" value="ATPase_P-typ_TM_dom_sf"/>
</dbReference>